<dbReference type="SUPFAM" id="SSF46689">
    <property type="entry name" value="Homeodomain-like"/>
    <property type="match status" value="1"/>
</dbReference>
<dbReference type="InterPro" id="IPR011075">
    <property type="entry name" value="TetR_C"/>
</dbReference>
<sequence>MSVRQAVRPGGRSLRVQQAVHAAVGELIAEVGRDALTVPQVAQRAGVTSSTIYRRWGDLATLVSDVARRSLRTDCPIRLTGDFATDLAAWAEMYQDEMDSTPGRNMVRDVLRGWDGTTAACALLEAVRPVVETILTAAGPPVGLSADRVIDAVVAPVLMRLIFADAPLPAGLAREAALRVAAVARTNVPPS</sequence>
<evidence type="ECO:0000256" key="2">
    <source>
        <dbReference type="ARBA" id="ARBA00023125"/>
    </source>
</evidence>
<feature type="DNA-binding region" description="H-T-H motif" evidence="4">
    <location>
        <begin position="37"/>
        <end position="56"/>
    </location>
</feature>
<protein>
    <submittedName>
        <fullName evidence="6">TetR/AcrR family transcriptional regulator</fullName>
    </submittedName>
</protein>
<proteinExistence type="predicted"/>
<feature type="domain" description="HTH tetR-type" evidence="5">
    <location>
        <begin position="14"/>
        <end position="74"/>
    </location>
</feature>
<evidence type="ECO:0000256" key="1">
    <source>
        <dbReference type="ARBA" id="ARBA00023015"/>
    </source>
</evidence>
<evidence type="ECO:0000313" key="6">
    <source>
        <dbReference type="EMBL" id="MBB2180966.1"/>
    </source>
</evidence>
<keyword evidence="1" id="KW-0805">Transcription regulation</keyword>
<reference evidence="6 7" key="1">
    <citation type="submission" date="2020-04" db="EMBL/GenBank/DDBJ databases">
        <title>Description of novel Gluconacetobacter.</title>
        <authorList>
            <person name="Sombolestani A."/>
        </authorList>
    </citation>
    <scope>NUCLEOTIDE SEQUENCE [LARGE SCALE GENOMIC DNA]</scope>
    <source>
        <strain evidence="6 7">LMG 27725</strain>
    </source>
</reference>
<dbReference type="SUPFAM" id="SSF48498">
    <property type="entry name" value="Tetracyclin repressor-like, C-terminal domain"/>
    <property type="match status" value="1"/>
</dbReference>
<dbReference type="InterPro" id="IPR009057">
    <property type="entry name" value="Homeodomain-like_sf"/>
</dbReference>
<comment type="caution">
    <text evidence="6">The sequence shown here is derived from an EMBL/GenBank/DDBJ whole genome shotgun (WGS) entry which is preliminary data.</text>
</comment>
<dbReference type="AlphaFoldDB" id="A0A7W4JGU6"/>
<organism evidence="6 7">
    <name type="scientific">Gluconacetobacter tumulicola</name>
    <dbReference type="NCBI Taxonomy" id="1017177"/>
    <lineage>
        <taxon>Bacteria</taxon>
        <taxon>Pseudomonadati</taxon>
        <taxon>Pseudomonadota</taxon>
        <taxon>Alphaproteobacteria</taxon>
        <taxon>Acetobacterales</taxon>
        <taxon>Acetobacteraceae</taxon>
        <taxon>Gluconacetobacter</taxon>
    </lineage>
</organism>
<keyword evidence="3" id="KW-0804">Transcription</keyword>
<keyword evidence="2 4" id="KW-0238">DNA-binding</keyword>
<dbReference type="Gene3D" id="1.10.357.10">
    <property type="entry name" value="Tetracycline Repressor, domain 2"/>
    <property type="match status" value="1"/>
</dbReference>
<dbReference type="Gene3D" id="1.10.10.60">
    <property type="entry name" value="Homeodomain-like"/>
    <property type="match status" value="1"/>
</dbReference>
<dbReference type="Pfam" id="PF16859">
    <property type="entry name" value="TetR_C_11"/>
    <property type="match status" value="1"/>
</dbReference>
<name>A0A7W4JGU6_9PROT</name>
<dbReference type="InterPro" id="IPR001647">
    <property type="entry name" value="HTH_TetR"/>
</dbReference>
<evidence type="ECO:0000256" key="3">
    <source>
        <dbReference type="ARBA" id="ARBA00023163"/>
    </source>
</evidence>
<evidence type="ECO:0000259" key="5">
    <source>
        <dbReference type="PROSITE" id="PS50977"/>
    </source>
</evidence>
<accession>A0A7W4JGU6</accession>
<dbReference type="InterPro" id="IPR036271">
    <property type="entry name" value="Tet_transcr_reg_TetR-rel_C_sf"/>
</dbReference>
<evidence type="ECO:0000313" key="7">
    <source>
        <dbReference type="Proteomes" id="UP000525623"/>
    </source>
</evidence>
<dbReference type="PROSITE" id="PS50977">
    <property type="entry name" value="HTH_TETR_2"/>
    <property type="match status" value="1"/>
</dbReference>
<dbReference type="GO" id="GO:0003677">
    <property type="term" value="F:DNA binding"/>
    <property type="evidence" value="ECO:0007669"/>
    <property type="project" value="UniProtKB-UniRule"/>
</dbReference>
<gene>
    <name evidence="6" type="ORF">HLH29_17710</name>
</gene>
<dbReference type="RefSeq" id="WP_182968695.1">
    <property type="nucleotide sequence ID" value="NZ_BAABGC010000057.1"/>
</dbReference>
<dbReference type="Proteomes" id="UP000525623">
    <property type="component" value="Unassembled WGS sequence"/>
</dbReference>
<keyword evidence="7" id="KW-1185">Reference proteome</keyword>
<evidence type="ECO:0000256" key="4">
    <source>
        <dbReference type="PROSITE-ProRule" id="PRU00335"/>
    </source>
</evidence>
<dbReference type="Pfam" id="PF00440">
    <property type="entry name" value="TetR_N"/>
    <property type="match status" value="1"/>
</dbReference>
<dbReference type="EMBL" id="JABEQL010000037">
    <property type="protein sequence ID" value="MBB2180966.1"/>
    <property type="molecule type" value="Genomic_DNA"/>
</dbReference>